<dbReference type="PANTHER" id="PTHR47165:SF4">
    <property type="entry name" value="OS03G0429900 PROTEIN"/>
    <property type="match status" value="1"/>
</dbReference>
<reference evidence="4 5" key="1">
    <citation type="submission" date="2020-06" db="EMBL/GenBank/DDBJ databases">
        <title>Transcriptomic and genomic resources for Thalictrum thalictroides and T. hernandezii: Facilitating candidate gene discovery in an emerging model plant lineage.</title>
        <authorList>
            <person name="Arias T."/>
            <person name="Riano-Pachon D.M."/>
            <person name="Di Stilio V.S."/>
        </authorList>
    </citation>
    <scope>NUCLEOTIDE SEQUENCE [LARGE SCALE GENOMIC DNA]</scope>
    <source>
        <strain evidence="5">cv. WT478/WT964</strain>
        <tissue evidence="4">Leaves</tissue>
    </source>
</reference>
<dbReference type="EMBL" id="JABWDY010016699">
    <property type="protein sequence ID" value="KAF5195913.1"/>
    <property type="molecule type" value="Genomic_DNA"/>
</dbReference>
<dbReference type="InterPro" id="IPR013955">
    <property type="entry name" value="Rep_factor-A_C"/>
</dbReference>
<keyword evidence="5" id="KW-1185">Reference proteome</keyword>
<dbReference type="Pfam" id="PF08646">
    <property type="entry name" value="Rep_fac-A_C"/>
    <property type="match status" value="1"/>
</dbReference>
<dbReference type="AlphaFoldDB" id="A0A7J6WG30"/>
<evidence type="ECO:0000256" key="1">
    <source>
        <dbReference type="SAM" id="MobiDB-lite"/>
    </source>
</evidence>
<sequence length="391" mass="45125">GDQIHATVPNELRETYEEQLPEGQIVEINKFNYMKNTNEYRPVPHQYKIKFKAATEITPINDDAKIPRHKFNYIDFVDVPNKFEDRSLLIDVIGTLLEVKKITQTVRGKLYRVIELQNSRGESLTVTLWGELADQITSTTVPQGGTNVIILTSTYTNKINDNYGLSTTTSTNAYINLDIKDVHDFKKRAKLDTATKIEEENEVILLSQEEIMDKNRVTISELIELAKEGPPKNDAYTCEQKSKLSFIHVSHLSCGIDLSTLHMVSYNKTTTHRYRYRLGVEDYTGNTTFVAFDNVAYSLLNKTCNQLLELRLKDNGEKQIQTILEKPLNKHYIFQIKFDSFSYREEYRSYKITNVFDGTDSHQTIIVKKEKVEESDEDNLEGHAAKKMRKD</sequence>
<name>A0A7J6WG30_THATH</name>
<accession>A0A7J6WG30</accession>
<dbReference type="CDD" id="cd04480">
    <property type="entry name" value="RPA1_DBD_A_like"/>
    <property type="match status" value="1"/>
</dbReference>
<gene>
    <name evidence="4" type="ORF">FRX31_014500</name>
</gene>
<dbReference type="OrthoDB" id="1750540at2759"/>
<dbReference type="Proteomes" id="UP000554482">
    <property type="component" value="Unassembled WGS sequence"/>
</dbReference>
<evidence type="ECO:0000313" key="5">
    <source>
        <dbReference type="Proteomes" id="UP000554482"/>
    </source>
</evidence>
<dbReference type="Gene3D" id="2.40.50.140">
    <property type="entry name" value="Nucleic acid-binding proteins"/>
    <property type="match status" value="3"/>
</dbReference>
<feature type="domain" description="Replication protein A 70 kDa DNA-binding subunit B/D first OB fold" evidence="2">
    <location>
        <begin position="1"/>
        <end position="59"/>
    </location>
</feature>
<dbReference type="CDD" id="cd04481">
    <property type="entry name" value="RPA1_DBD_B_like"/>
    <property type="match status" value="1"/>
</dbReference>
<feature type="non-terminal residue" evidence="4">
    <location>
        <position position="1"/>
    </location>
</feature>
<evidence type="ECO:0000313" key="4">
    <source>
        <dbReference type="EMBL" id="KAF5195913.1"/>
    </source>
</evidence>
<organism evidence="4 5">
    <name type="scientific">Thalictrum thalictroides</name>
    <name type="common">Rue-anemone</name>
    <name type="synonym">Anemone thalictroides</name>
    <dbReference type="NCBI Taxonomy" id="46969"/>
    <lineage>
        <taxon>Eukaryota</taxon>
        <taxon>Viridiplantae</taxon>
        <taxon>Streptophyta</taxon>
        <taxon>Embryophyta</taxon>
        <taxon>Tracheophyta</taxon>
        <taxon>Spermatophyta</taxon>
        <taxon>Magnoliopsida</taxon>
        <taxon>Ranunculales</taxon>
        <taxon>Ranunculaceae</taxon>
        <taxon>Thalictroideae</taxon>
        <taxon>Thalictrum</taxon>
    </lineage>
</organism>
<dbReference type="InterPro" id="IPR012340">
    <property type="entry name" value="NA-bd_OB-fold"/>
</dbReference>
<feature type="domain" description="Replication factor A C-terminal" evidence="3">
    <location>
        <begin position="269"/>
        <end position="349"/>
    </location>
</feature>
<comment type="caution">
    <text evidence="4">The sequence shown here is derived from an EMBL/GenBank/DDBJ whole genome shotgun (WGS) entry which is preliminary data.</text>
</comment>
<evidence type="ECO:0000259" key="3">
    <source>
        <dbReference type="Pfam" id="PF08646"/>
    </source>
</evidence>
<feature type="region of interest" description="Disordered" evidence="1">
    <location>
        <begin position="372"/>
        <end position="391"/>
    </location>
</feature>
<dbReference type="Pfam" id="PF02721">
    <property type="entry name" value="DUF223"/>
    <property type="match status" value="1"/>
</dbReference>
<proteinExistence type="predicted"/>
<dbReference type="InterPro" id="IPR003871">
    <property type="entry name" value="RFA1B/D_OB_1st"/>
</dbReference>
<dbReference type="SUPFAM" id="SSF50249">
    <property type="entry name" value="Nucleic acid-binding proteins"/>
    <property type="match status" value="3"/>
</dbReference>
<dbReference type="PANTHER" id="PTHR47165">
    <property type="entry name" value="OS03G0429900 PROTEIN"/>
    <property type="match status" value="1"/>
</dbReference>
<protein>
    <submittedName>
        <fullName evidence="4">Uncharacterized protein</fullName>
    </submittedName>
</protein>
<evidence type="ECO:0000259" key="2">
    <source>
        <dbReference type="Pfam" id="PF02721"/>
    </source>
</evidence>